<dbReference type="NCBIfam" id="TIGR02452">
    <property type="entry name" value="TIGR02452 family protein"/>
    <property type="match status" value="1"/>
</dbReference>
<keyword evidence="3" id="KW-1185">Reference proteome</keyword>
<accession>A0A1W2TUA0</accession>
<dbReference type="InterPro" id="IPR012664">
    <property type="entry name" value="CHP02452"/>
</dbReference>
<gene>
    <name evidence="2" type="ORF">SAMD00023353_7300360</name>
</gene>
<dbReference type="Gene3D" id="3.40.220.10">
    <property type="entry name" value="Leucine Aminopeptidase, subunit E, domain 1"/>
    <property type="match status" value="1"/>
</dbReference>
<evidence type="ECO:0000259" key="1">
    <source>
        <dbReference type="Pfam" id="PF10021"/>
    </source>
</evidence>
<dbReference type="Proteomes" id="UP000054516">
    <property type="component" value="Unassembled WGS sequence"/>
</dbReference>
<sequence>MPIPPAVRARRAVLSAIAKDTKAALPDILRQLPHIRADASEKLESDDVPAVDPADCPGFALSSDPTSRGTRVKVLNEDTLDAAIMMADSLTQPADATILPSRPPGRNQRVAVLNLASDKNPGGGWLSGAMAQEEALCYRSSLALSLHAPYYPWGPSTAVYTRDVVVMRSSMSSGHRLLVPQTPAAQLPTVSVISVAAIRRPALASVPETPGLDPHRRRPVFKYPADRQLTKQKMRLALRIAARERHELLVLGAIGCGAFRNPPEEVANCWSEVLDEVEFRGGWWREIWFAVLDTKNEGNFNIFDRILGGKDFGKVASNP</sequence>
<dbReference type="AlphaFoldDB" id="A0A1W2TUA0"/>
<protein>
    <submittedName>
        <fullName evidence="2">Putative mitochondrial chaperone bcs1 protein</fullName>
    </submittedName>
</protein>
<dbReference type="Pfam" id="PF10021">
    <property type="entry name" value="PARG_cat_microb"/>
    <property type="match status" value="1"/>
</dbReference>
<organism evidence="2">
    <name type="scientific">Rosellinia necatrix</name>
    <name type="common">White root-rot fungus</name>
    <dbReference type="NCBI Taxonomy" id="77044"/>
    <lineage>
        <taxon>Eukaryota</taxon>
        <taxon>Fungi</taxon>
        <taxon>Dikarya</taxon>
        <taxon>Ascomycota</taxon>
        <taxon>Pezizomycotina</taxon>
        <taxon>Sordariomycetes</taxon>
        <taxon>Xylariomycetidae</taxon>
        <taxon>Xylariales</taxon>
        <taxon>Xylariaceae</taxon>
        <taxon>Rosellinia</taxon>
    </lineage>
</organism>
<dbReference type="InterPro" id="IPR019261">
    <property type="entry name" value="PARG_cat_microbial"/>
</dbReference>
<dbReference type="PANTHER" id="PTHR35596">
    <property type="entry name" value="DUF2263 DOMAIN-CONTAINING PROTEIN"/>
    <property type="match status" value="1"/>
</dbReference>
<evidence type="ECO:0000313" key="3">
    <source>
        <dbReference type="Proteomes" id="UP000054516"/>
    </source>
</evidence>
<evidence type="ECO:0000313" key="2">
    <source>
        <dbReference type="EMBL" id="GAP92183.2"/>
    </source>
</evidence>
<dbReference type="EMBL" id="DF977518">
    <property type="protein sequence ID" value="GAP92183.2"/>
    <property type="molecule type" value="Genomic_DNA"/>
</dbReference>
<dbReference type="OrthoDB" id="9985428at2759"/>
<dbReference type="STRING" id="77044.A0A1W2TUA0"/>
<reference evidence="2" key="1">
    <citation type="submission" date="2016-03" db="EMBL/GenBank/DDBJ databases">
        <title>Draft genome sequence of Rosellinia necatrix.</title>
        <authorList>
            <person name="Kanematsu S."/>
        </authorList>
    </citation>
    <scope>NUCLEOTIDE SEQUENCE [LARGE SCALE GENOMIC DNA]</scope>
    <source>
        <strain evidence="2">W97</strain>
    </source>
</reference>
<name>A0A1W2TUA0_ROSNE</name>
<dbReference type="InterPro" id="IPR043472">
    <property type="entry name" value="Macro_dom-like"/>
</dbReference>
<proteinExistence type="predicted"/>
<feature type="domain" description="Microbial-type PARG catalytic" evidence="1">
    <location>
        <begin position="65"/>
        <end position="151"/>
    </location>
</feature>
<dbReference type="OMA" id="EFKGWFE"/>
<dbReference type="SUPFAM" id="SSF52949">
    <property type="entry name" value="Macro domain-like"/>
    <property type="match status" value="1"/>
</dbReference>
<dbReference type="PANTHER" id="PTHR35596:SF1">
    <property type="entry name" value="MICROBIAL-TYPE PARG CATALYTIC DOMAIN-CONTAINING PROTEIN"/>
    <property type="match status" value="1"/>
</dbReference>